<dbReference type="PANTHER" id="PTHR44307:SF2">
    <property type="entry name" value="PHOSPHOETHANOLAMINE METHYLTRANSFERASE ISOFORM X1"/>
    <property type="match status" value="1"/>
</dbReference>
<evidence type="ECO:0000313" key="7">
    <source>
        <dbReference type="Proteomes" id="UP000237749"/>
    </source>
</evidence>
<dbReference type="SUPFAM" id="SSF53335">
    <property type="entry name" value="S-adenosyl-L-methionine-dependent methyltransferases"/>
    <property type="match status" value="1"/>
</dbReference>
<evidence type="ECO:0000256" key="3">
    <source>
        <dbReference type="ARBA" id="ARBA00022679"/>
    </source>
</evidence>
<keyword evidence="2" id="KW-0489">Methyltransferase</keyword>
<dbReference type="InterPro" id="IPR029063">
    <property type="entry name" value="SAM-dependent_MTases_sf"/>
</dbReference>
<dbReference type="GO" id="GO:0032259">
    <property type="term" value="P:methylation"/>
    <property type="evidence" value="ECO:0007669"/>
    <property type="project" value="UniProtKB-KW"/>
</dbReference>
<comment type="pathway">
    <text evidence="4">Phospholipid metabolism.</text>
</comment>
<comment type="pathway">
    <text evidence="1">Lipid metabolism.</text>
</comment>
<keyword evidence="3" id="KW-0808">Transferase</keyword>
<sequence length="295" mass="34332">MRLKNFIDHMNAVHSSAKEYYQDMNYDIVPGLNGTNHARWMNVGYWKHAAYYNQACEKLAMLLSRAGKFNEWDSVLDVGCGSGEQDFFWSRKYPGISITAMDLLEKHIEEAIVRQKNEEGTSIRFMAGTASQLPFDNESFHKVSALDCAYHFDTREDFFREAHRVLKKGGVLTATDMLPEKQTKKKFFWQKKWREGLFIPEENMYDIDCYVKKLKAAGFSQIKVKHIGHEVFTGLAWYFLSRFLMPHKPIEQIKIRVGRVRFFSSFYPKIWGILFGTPDYVLVTAVKKGIEEGMV</sequence>
<gene>
    <name evidence="6" type="ORF">BXY41_10689</name>
</gene>
<reference evidence="6 7" key="1">
    <citation type="submission" date="2018-02" db="EMBL/GenBank/DDBJ databases">
        <title>Genomic Encyclopedia of Archaeal and Bacterial Type Strains, Phase II (KMG-II): from individual species to whole genera.</title>
        <authorList>
            <person name="Goeker M."/>
        </authorList>
    </citation>
    <scope>NUCLEOTIDE SEQUENCE [LARGE SCALE GENOMIC DNA]</scope>
    <source>
        <strain evidence="6 7">DSM 3808</strain>
    </source>
</reference>
<evidence type="ECO:0000313" key="6">
    <source>
        <dbReference type="EMBL" id="PPK80499.1"/>
    </source>
</evidence>
<dbReference type="AlphaFoldDB" id="A0A2S6HSB8"/>
<keyword evidence="7" id="KW-1185">Reference proteome</keyword>
<dbReference type="RefSeq" id="WP_104437199.1">
    <property type="nucleotide sequence ID" value="NZ_PTJA01000006.1"/>
</dbReference>
<dbReference type="CDD" id="cd02440">
    <property type="entry name" value="AdoMet_MTases"/>
    <property type="match status" value="1"/>
</dbReference>
<dbReference type="EMBL" id="PTJA01000006">
    <property type="protein sequence ID" value="PPK80499.1"/>
    <property type="molecule type" value="Genomic_DNA"/>
</dbReference>
<dbReference type="Gene3D" id="3.40.50.150">
    <property type="entry name" value="Vaccinia Virus protein VP39"/>
    <property type="match status" value="1"/>
</dbReference>
<proteinExistence type="predicted"/>
<evidence type="ECO:0000259" key="5">
    <source>
        <dbReference type="Pfam" id="PF08241"/>
    </source>
</evidence>
<dbReference type="InterPro" id="IPR013216">
    <property type="entry name" value="Methyltransf_11"/>
</dbReference>
<dbReference type="Pfam" id="PF08241">
    <property type="entry name" value="Methyltransf_11"/>
    <property type="match status" value="1"/>
</dbReference>
<evidence type="ECO:0000256" key="2">
    <source>
        <dbReference type="ARBA" id="ARBA00022603"/>
    </source>
</evidence>
<dbReference type="GO" id="GO:0008757">
    <property type="term" value="F:S-adenosylmethionine-dependent methyltransferase activity"/>
    <property type="evidence" value="ECO:0007669"/>
    <property type="project" value="InterPro"/>
</dbReference>
<comment type="caution">
    <text evidence="6">The sequence shown here is derived from an EMBL/GenBank/DDBJ whole genome shotgun (WGS) entry which is preliminary data.</text>
</comment>
<dbReference type="PANTHER" id="PTHR44307">
    <property type="entry name" value="PHOSPHOETHANOLAMINE METHYLTRANSFERASE"/>
    <property type="match status" value="1"/>
</dbReference>
<protein>
    <submittedName>
        <fullName evidence="6">Microcystin synthetase protein McyJ</fullName>
    </submittedName>
</protein>
<accession>A0A2S6HSB8</accession>
<evidence type="ECO:0000256" key="1">
    <source>
        <dbReference type="ARBA" id="ARBA00005189"/>
    </source>
</evidence>
<dbReference type="OrthoDB" id="9808140at2"/>
<feature type="domain" description="Methyltransferase type 11" evidence="5">
    <location>
        <begin position="76"/>
        <end position="172"/>
    </location>
</feature>
<organism evidence="6 7">
    <name type="scientific">Lacrimispora xylanisolvens</name>
    <dbReference type="NCBI Taxonomy" id="384636"/>
    <lineage>
        <taxon>Bacteria</taxon>
        <taxon>Bacillati</taxon>
        <taxon>Bacillota</taxon>
        <taxon>Clostridia</taxon>
        <taxon>Lachnospirales</taxon>
        <taxon>Lachnospiraceae</taxon>
        <taxon>Lacrimispora</taxon>
    </lineage>
</organism>
<name>A0A2S6HSB8_9FIRM</name>
<evidence type="ECO:0000256" key="4">
    <source>
        <dbReference type="ARBA" id="ARBA00025707"/>
    </source>
</evidence>
<dbReference type="Proteomes" id="UP000237749">
    <property type="component" value="Unassembled WGS sequence"/>
</dbReference>